<reference evidence="6" key="1">
    <citation type="submission" date="2022-11" db="UniProtKB">
        <authorList>
            <consortium name="WormBaseParasite"/>
        </authorList>
    </citation>
    <scope>IDENTIFICATION</scope>
</reference>
<feature type="chain" id="PRO_5036839334" evidence="3">
    <location>
        <begin position="26"/>
        <end position="152"/>
    </location>
</feature>
<dbReference type="PRINTS" id="PR00276">
    <property type="entry name" value="INSULINFAMLY"/>
</dbReference>
<keyword evidence="2 3" id="KW-0732">Signal</keyword>
<comment type="similarity">
    <text evidence="1">Belongs to the insulin family.</text>
</comment>
<name>A0A915J3D4_ROMCU</name>
<dbReference type="SMART" id="SM00078">
    <property type="entry name" value="IlGF"/>
    <property type="match status" value="1"/>
</dbReference>
<dbReference type="GO" id="GO:0005179">
    <property type="term" value="F:hormone activity"/>
    <property type="evidence" value="ECO:0007669"/>
    <property type="project" value="InterPro"/>
</dbReference>
<evidence type="ECO:0000313" key="5">
    <source>
        <dbReference type="Proteomes" id="UP000887565"/>
    </source>
</evidence>
<proteinExistence type="inferred from homology"/>
<feature type="domain" description="Insulin-like" evidence="4">
    <location>
        <begin position="40"/>
        <end position="150"/>
    </location>
</feature>
<dbReference type="InterPro" id="IPR022352">
    <property type="entry name" value="Ins/IGF/rlx"/>
</dbReference>
<evidence type="ECO:0000256" key="1">
    <source>
        <dbReference type="ARBA" id="ARBA00009034"/>
    </source>
</evidence>
<keyword evidence="5" id="KW-1185">Reference proteome</keyword>
<dbReference type="WBParaSite" id="nRc.2.0.1.t20916-RA">
    <property type="protein sequence ID" value="nRc.2.0.1.t20916-RA"/>
    <property type="gene ID" value="nRc.2.0.1.g20916"/>
</dbReference>
<dbReference type="AlphaFoldDB" id="A0A915J3D4"/>
<dbReference type="GO" id="GO:0005576">
    <property type="term" value="C:extracellular region"/>
    <property type="evidence" value="ECO:0007669"/>
    <property type="project" value="InterPro"/>
</dbReference>
<dbReference type="Proteomes" id="UP000887565">
    <property type="component" value="Unplaced"/>
</dbReference>
<evidence type="ECO:0000256" key="2">
    <source>
        <dbReference type="ARBA" id="ARBA00022729"/>
    </source>
</evidence>
<protein>
    <submittedName>
        <fullName evidence="6">Insulin-like domain-containing protein</fullName>
    </submittedName>
</protein>
<sequence>MLRNVYLWHLILLIIVCQYIDASSARSNRDNVHSADNVKTRVCGTRLMNTLKKLCNHCYAFPSYNHRRSRRENRQEFEKKLKDELFENLRLLRTKRSARRDETAETFDRYFAQHYESTDYLMNGSIDQSRGIATRCCLNQCGWNELKNFCCK</sequence>
<dbReference type="Gene3D" id="1.10.100.10">
    <property type="entry name" value="Insulin-like"/>
    <property type="match status" value="1"/>
</dbReference>
<accession>A0A915J3D4</accession>
<evidence type="ECO:0000313" key="6">
    <source>
        <dbReference type="WBParaSite" id="nRc.2.0.1.t20916-RA"/>
    </source>
</evidence>
<dbReference type="InterPro" id="IPR016179">
    <property type="entry name" value="Insulin-like"/>
</dbReference>
<evidence type="ECO:0000259" key="4">
    <source>
        <dbReference type="SMART" id="SM00078"/>
    </source>
</evidence>
<dbReference type="Pfam" id="PF00049">
    <property type="entry name" value="Insulin"/>
    <property type="match status" value="1"/>
</dbReference>
<evidence type="ECO:0000256" key="3">
    <source>
        <dbReference type="SAM" id="SignalP"/>
    </source>
</evidence>
<feature type="signal peptide" evidence="3">
    <location>
        <begin position="1"/>
        <end position="25"/>
    </location>
</feature>
<dbReference type="InterPro" id="IPR036438">
    <property type="entry name" value="Insulin-like_sf"/>
</dbReference>
<dbReference type="SUPFAM" id="SSF56994">
    <property type="entry name" value="Insulin-like"/>
    <property type="match status" value="1"/>
</dbReference>
<organism evidence="5 6">
    <name type="scientific">Romanomermis culicivorax</name>
    <name type="common">Nematode worm</name>
    <dbReference type="NCBI Taxonomy" id="13658"/>
    <lineage>
        <taxon>Eukaryota</taxon>
        <taxon>Metazoa</taxon>
        <taxon>Ecdysozoa</taxon>
        <taxon>Nematoda</taxon>
        <taxon>Enoplea</taxon>
        <taxon>Dorylaimia</taxon>
        <taxon>Mermithida</taxon>
        <taxon>Mermithoidea</taxon>
        <taxon>Mermithidae</taxon>
        <taxon>Romanomermis</taxon>
    </lineage>
</organism>